<protein>
    <submittedName>
        <fullName evidence="2">Uncharacterized protein</fullName>
    </submittedName>
</protein>
<sequence>MHVIEWTFVYLIISALVAGGVLAVVAIGMQGKLRERFPKVADRLARTAQALNGDGEPPAKFERFVEKASQYQQRVRTH</sequence>
<dbReference type="EMBL" id="SOAW01000001">
    <property type="protein sequence ID" value="TDT33010.1"/>
    <property type="molecule type" value="Genomic_DNA"/>
</dbReference>
<evidence type="ECO:0000313" key="2">
    <source>
        <dbReference type="EMBL" id="TDT33010.1"/>
    </source>
</evidence>
<comment type="caution">
    <text evidence="2">The sequence shown here is derived from an EMBL/GenBank/DDBJ whole genome shotgun (WGS) entry which is preliminary data.</text>
</comment>
<dbReference type="AlphaFoldDB" id="A0A4R7J6K4"/>
<reference evidence="2 3" key="1">
    <citation type="submission" date="2019-03" db="EMBL/GenBank/DDBJ databases">
        <title>Genomic Encyclopedia of Archaeal and Bacterial Type Strains, Phase II (KMG-II): from individual species to whole genera.</title>
        <authorList>
            <person name="Goeker M."/>
        </authorList>
    </citation>
    <scope>NUCLEOTIDE SEQUENCE [LARGE SCALE GENOMIC DNA]</scope>
    <source>
        <strain evidence="2 3">DSM 24323</strain>
    </source>
</reference>
<gene>
    <name evidence="2" type="ORF">CLV29_0604</name>
</gene>
<evidence type="ECO:0000313" key="3">
    <source>
        <dbReference type="Proteomes" id="UP000295371"/>
    </source>
</evidence>
<dbReference type="RefSeq" id="WP_133753585.1">
    <property type="nucleotide sequence ID" value="NZ_CP171129.1"/>
</dbReference>
<organism evidence="2 3">
    <name type="scientific">Naumannella halotolerans</name>
    <dbReference type="NCBI Taxonomy" id="993414"/>
    <lineage>
        <taxon>Bacteria</taxon>
        <taxon>Bacillati</taxon>
        <taxon>Actinomycetota</taxon>
        <taxon>Actinomycetes</taxon>
        <taxon>Propionibacteriales</taxon>
        <taxon>Propionibacteriaceae</taxon>
        <taxon>Naumannella</taxon>
    </lineage>
</organism>
<keyword evidence="1" id="KW-0472">Membrane</keyword>
<keyword evidence="1" id="KW-0812">Transmembrane</keyword>
<accession>A0A4R7J6K4</accession>
<dbReference type="Proteomes" id="UP000295371">
    <property type="component" value="Unassembled WGS sequence"/>
</dbReference>
<evidence type="ECO:0000256" key="1">
    <source>
        <dbReference type="SAM" id="Phobius"/>
    </source>
</evidence>
<name>A0A4R7J6K4_9ACTN</name>
<dbReference type="OrthoDB" id="3734619at2"/>
<keyword evidence="3" id="KW-1185">Reference proteome</keyword>
<feature type="transmembrane region" description="Helical" evidence="1">
    <location>
        <begin position="6"/>
        <end position="29"/>
    </location>
</feature>
<proteinExistence type="predicted"/>
<keyword evidence="1" id="KW-1133">Transmembrane helix</keyword>